<evidence type="ECO:0000313" key="1">
    <source>
        <dbReference type="EMBL" id="GJT99690.1"/>
    </source>
</evidence>
<evidence type="ECO:0000313" key="2">
    <source>
        <dbReference type="Proteomes" id="UP001151760"/>
    </source>
</evidence>
<gene>
    <name evidence="1" type="ORF">Tco_1110029</name>
</gene>
<evidence type="ECO:0008006" key="3">
    <source>
        <dbReference type="Google" id="ProtNLM"/>
    </source>
</evidence>
<reference evidence="1" key="2">
    <citation type="submission" date="2022-01" db="EMBL/GenBank/DDBJ databases">
        <authorList>
            <person name="Yamashiro T."/>
            <person name="Shiraishi A."/>
            <person name="Satake H."/>
            <person name="Nakayama K."/>
        </authorList>
    </citation>
    <scope>NUCLEOTIDE SEQUENCE</scope>
</reference>
<comment type="caution">
    <text evidence="1">The sequence shown here is derived from an EMBL/GenBank/DDBJ whole genome shotgun (WGS) entry which is preliminary data.</text>
</comment>
<proteinExistence type="predicted"/>
<accession>A0ABQ5IIT9</accession>
<protein>
    <recommendedName>
        <fullName evidence="3">Retrotransposon gag domain-containing protein</fullName>
    </recommendedName>
</protein>
<organism evidence="1 2">
    <name type="scientific">Tanacetum coccineum</name>
    <dbReference type="NCBI Taxonomy" id="301880"/>
    <lineage>
        <taxon>Eukaryota</taxon>
        <taxon>Viridiplantae</taxon>
        <taxon>Streptophyta</taxon>
        <taxon>Embryophyta</taxon>
        <taxon>Tracheophyta</taxon>
        <taxon>Spermatophyta</taxon>
        <taxon>Magnoliopsida</taxon>
        <taxon>eudicotyledons</taxon>
        <taxon>Gunneridae</taxon>
        <taxon>Pentapetalae</taxon>
        <taxon>asterids</taxon>
        <taxon>campanulids</taxon>
        <taxon>Asterales</taxon>
        <taxon>Asteraceae</taxon>
        <taxon>Asteroideae</taxon>
        <taxon>Anthemideae</taxon>
        <taxon>Anthemidinae</taxon>
        <taxon>Tanacetum</taxon>
    </lineage>
</organism>
<name>A0ABQ5IIT9_9ASTR</name>
<dbReference type="Proteomes" id="UP001151760">
    <property type="component" value="Unassembled WGS sequence"/>
</dbReference>
<keyword evidence="2" id="KW-1185">Reference proteome</keyword>
<reference evidence="1" key="1">
    <citation type="journal article" date="2022" name="Int. J. Mol. Sci.">
        <title>Draft Genome of Tanacetum Coccineum: Genomic Comparison of Closely Related Tanacetum-Family Plants.</title>
        <authorList>
            <person name="Yamashiro T."/>
            <person name="Shiraishi A."/>
            <person name="Nakayama K."/>
            <person name="Satake H."/>
        </authorList>
    </citation>
    <scope>NUCLEOTIDE SEQUENCE</scope>
</reference>
<dbReference type="EMBL" id="BQNB010020793">
    <property type="protein sequence ID" value="GJT99690.1"/>
    <property type="molecule type" value="Genomic_DNA"/>
</dbReference>
<sequence length="68" mass="8254">MADARVVQNVLDGAARDWFDRLPYESIHNWTDMWEWFVERFALRRRNPQVGVQAHDRELKKKKLRMGI</sequence>